<dbReference type="AlphaFoldDB" id="A0A8H3VEJ0"/>
<accession>A0A8H3VEJ0</accession>
<evidence type="ECO:0000256" key="2">
    <source>
        <dbReference type="SAM" id="Phobius"/>
    </source>
</evidence>
<feature type="transmembrane region" description="Helical" evidence="2">
    <location>
        <begin position="253"/>
        <end position="272"/>
    </location>
</feature>
<organism evidence="3 4">
    <name type="scientific">Venturia inaequalis</name>
    <name type="common">Apple scab fungus</name>
    <dbReference type="NCBI Taxonomy" id="5025"/>
    <lineage>
        <taxon>Eukaryota</taxon>
        <taxon>Fungi</taxon>
        <taxon>Dikarya</taxon>
        <taxon>Ascomycota</taxon>
        <taxon>Pezizomycotina</taxon>
        <taxon>Dothideomycetes</taxon>
        <taxon>Pleosporomycetidae</taxon>
        <taxon>Venturiales</taxon>
        <taxon>Venturiaceae</taxon>
        <taxon>Venturia</taxon>
    </lineage>
</organism>
<comment type="caution">
    <text evidence="3">The sequence shown here is derived from an EMBL/GenBank/DDBJ whole genome shotgun (WGS) entry which is preliminary data.</text>
</comment>
<reference evidence="3 4" key="1">
    <citation type="submission" date="2019-07" db="EMBL/GenBank/DDBJ databases">
        <title>Venturia inaequalis Genome Resource.</title>
        <authorList>
            <person name="Lichtner F.J."/>
        </authorList>
    </citation>
    <scope>NUCLEOTIDE SEQUENCE [LARGE SCALE GENOMIC DNA]</scope>
    <source>
        <strain evidence="3 4">DMI_063113</strain>
    </source>
</reference>
<dbReference type="Proteomes" id="UP000490939">
    <property type="component" value="Unassembled WGS sequence"/>
</dbReference>
<protein>
    <submittedName>
        <fullName evidence="3">Uncharacterized protein</fullName>
    </submittedName>
</protein>
<keyword evidence="4" id="KW-1185">Reference proteome</keyword>
<evidence type="ECO:0000256" key="1">
    <source>
        <dbReference type="SAM" id="MobiDB-lite"/>
    </source>
</evidence>
<keyword evidence="2" id="KW-0812">Transmembrane</keyword>
<dbReference type="EMBL" id="WNWR01000245">
    <property type="protein sequence ID" value="KAE9987031.1"/>
    <property type="molecule type" value="Genomic_DNA"/>
</dbReference>
<proteinExistence type="predicted"/>
<gene>
    <name evidence="3" type="ORF">EG327_004049</name>
</gene>
<evidence type="ECO:0000313" key="3">
    <source>
        <dbReference type="EMBL" id="KAE9987031.1"/>
    </source>
</evidence>
<evidence type="ECO:0000313" key="4">
    <source>
        <dbReference type="Proteomes" id="UP000490939"/>
    </source>
</evidence>
<feature type="compositionally biased region" description="Polar residues" evidence="1">
    <location>
        <begin position="1"/>
        <end position="10"/>
    </location>
</feature>
<keyword evidence="2" id="KW-0472">Membrane</keyword>
<keyword evidence="2" id="KW-1133">Transmembrane helix</keyword>
<feature type="region of interest" description="Disordered" evidence="1">
    <location>
        <begin position="1"/>
        <end position="22"/>
    </location>
</feature>
<name>A0A8H3VEJ0_VENIN</name>
<sequence length="280" mass="32790">MSTPTQSTLAARQYHNKPNPKSRPAFPITWQFSLSSVQRQYTVSLSPVQGQYADLPPQPSRRVMLRIRRDWIFFMWAANNIFAWTERRERGKRQALVAHIASQHKKAGAKEEDALLLSLSEDQIRAAVRVGFCEWLRCRTWEWMTGREQFPTLPEDIDYSPPPTHDAETKVQHTTLSNPRVEKLRQWYEEARREWPRMIPEPNFKWEQVDHWGLEVGLLEAKWDLIGNVNSGTAPFRSFQPILVQSPKRALELFLIGVGTYCIVYIFIWLILSSCGFYRE</sequence>